<sequence length="314" mass="33252">MQDIRKDFGSIKILHGINFAVAAGEIHALVGHNGAGKSTLLSIADKVTVLREGRVVQTGPASQIKLDELAHLLVGGAEMALGDRQHRAQRDDKIILQVENLCLAGRPPANLSLHAREIIGIAGLVGAGRTSLARAIVGDMQAEGRVTIYGREIRRRNPARCAEHGILLVPEDRKAGGLALLSSIQANIELSALKPLLSRLGWVRQSRRVQLVEAMIKSFRIYPPNRKKAVGHLSGGNAQKVLLARAIAAKPRVLILDQPTAGVDIGAKAEIHKLIGLAADGGVATLVSRSALDRTSLLAAISRRSASAAEVAAV</sequence>
<keyword evidence="3" id="KW-0677">Repeat</keyword>
<evidence type="ECO:0000256" key="1">
    <source>
        <dbReference type="ARBA" id="ARBA00022448"/>
    </source>
</evidence>
<protein>
    <submittedName>
        <fullName evidence="7">Sugar ABC transporter ATP-binding protein</fullName>
    </submittedName>
</protein>
<evidence type="ECO:0000256" key="3">
    <source>
        <dbReference type="ARBA" id="ARBA00022737"/>
    </source>
</evidence>
<dbReference type="GO" id="GO:0016887">
    <property type="term" value="F:ATP hydrolysis activity"/>
    <property type="evidence" value="ECO:0007669"/>
    <property type="project" value="InterPro"/>
</dbReference>
<gene>
    <name evidence="7" type="ORF">ACELLULO517_21250</name>
</gene>
<feature type="domain" description="ABC transporter" evidence="6">
    <location>
        <begin position="1"/>
        <end position="314"/>
    </location>
</feature>
<proteinExistence type="predicted"/>
<dbReference type="AlphaFoldDB" id="A0A963Z582"/>
<evidence type="ECO:0000313" key="7">
    <source>
        <dbReference type="EMBL" id="MCB8882786.1"/>
    </source>
</evidence>
<comment type="caution">
    <text evidence="7">The sequence shown here is derived from an EMBL/GenBank/DDBJ whole genome shotgun (WGS) entry which is preliminary data.</text>
</comment>
<dbReference type="Proteomes" id="UP000721844">
    <property type="component" value="Unassembled WGS sequence"/>
</dbReference>
<dbReference type="SUPFAM" id="SSF52540">
    <property type="entry name" value="P-loop containing nucleoside triphosphate hydrolases"/>
    <property type="match status" value="2"/>
</dbReference>
<dbReference type="InterPro" id="IPR003439">
    <property type="entry name" value="ABC_transporter-like_ATP-bd"/>
</dbReference>
<evidence type="ECO:0000313" key="8">
    <source>
        <dbReference type="Proteomes" id="UP000721844"/>
    </source>
</evidence>
<dbReference type="InterPro" id="IPR050107">
    <property type="entry name" value="ABC_carbohydrate_import_ATPase"/>
</dbReference>
<dbReference type="InterPro" id="IPR017871">
    <property type="entry name" value="ABC_transporter-like_CS"/>
</dbReference>
<evidence type="ECO:0000256" key="4">
    <source>
        <dbReference type="ARBA" id="ARBA00022741"/>
    </source>
</evidence>
<dbReference type="PROSITE" id="PS50893">
    <property type="entry name" value="ABC_TRANSPORTER_2"/>
    <property type="match status" value="1"/>
</dbReference>
<dbReference type="Pfam" id="PF00005">
    <property type="entry name" value="ABC_tran"/>
    <property type="match status" value="2"/>
</dbReference>
<organism evidence="7 8">
    <name type="scientific">Acidisoma cellulosilyticum</name>
    <dbReference type="NCBI Taxonomy" id="2802395"/>
    <lineage>
        <taxon>Bacteria</taxon>
        <taxon>Pseudomonadati</taxon>
        <taxon>Pseudomonadota</taxon>
        <taxon>Alphaproteobacteria</taxon>
        <taxon>Acetobacterales</taxon>
        <taxon>Acidocellaceae</taxon>
        <taxon>Acidisoma</taxon>
    </lineage>
</organism>
<dbReference type="CDD" id="cd03215">
    <property type="entry name" value="ABC_Carb_Monos_II"/>
    <property type="match status" value="1"/>
</dbReference>
<evidence type="ECO:0000256" key="2">
    <source>
        <dbReference type="ARBA" id="ARBA00022597"/>
    </source>
</evidence>
<dbReference type="GO" id="GO:0005524">
    <property type="term" value="F:ATP binding"/>
    <property type="evidence" value="ECO:0007669"/>
    <property type="project" value="UniProtKB-KW"/>
</dbReference>
<reference evidence="7 8" key="1">
    <citation type="journal article" date="2021" name="Microorganisms">
        <title>Acidisoma silvae sp. nov. and Acidisomacellulosilytica sp. nov., Two Acidophilic Bacteria Isolated from Decaying Wood, Hydrolyzing Cellulose and Producing Poly-3-hydroxybutyrate.</title>
        <authorList>
            <person name="Mieszkin S."/>
            <person name="Pouder E."/>
            <person name="Uroz S."/>
            <person name="Simon-Colin C."/>
            <person name="Alain K."/>
        </authorList>
    </citation>
    <scope>NUCLEOTIDE SEQUENCE [LARGE SCALE GENOMIC DNA]</scope>
    <source>
        <strain evidence="7 8">HW T5.17</strain>
    </source>
</reference>
<keyword evidence="4" id="KW-0547">Nucleotide-binding</keyword>
<dbReference type="EMBL" id="JAESVA010000009">
    <property type="protein sequence ID" value="MCB8882786.1"/>
    <property type="molecule type" value="Genomic_DNA"/>
</dbReference>
<keyword evidence="1" id="KW-0813">Transport</keyword>
<accession>A0A963Z582</accession>
<evidence type="ECO:0000256" key="5">
    <source>
        <dbReference type="ARBA" id="ARBA00022840"/>
    </source>
</evidence>
<dbReference type="RefSeq" id="WP_227309442.1">
    <property type="nucleotide sequence ID" value="NZ_JAESVA010000009.1"/>
</dbReference>
<keyword evidence="5 7" id="KW-0067">ATP-binding</keyword>
<keyword evidence="8" id="KW-1185">Reference proteome</keyword>
<keyword evidence="2" id="KW-0762">Sugar transport</keyword>
<dbReference type="PANTHER" id="PTHR43790">
    <property type="entry name" value="CARBOHYDRATE TRANSPORT ATP-BINDING PROTEIN MG119-RELATED"/>
    <property type="match status" value="1"/>
</dbReference>
<dbReference type="PANTHER" id="PTHR43790:SF9">
    <property type="entry name" value="GALACTOFURANOSE TRANSPORTER ATP-BINDING PROTEIN YTFR"/>
    <property type="match status" value="1"/>
</dbReference>
<dbReference type="Gene3D" id="3.40.50.300">
    <property type="entry name" value="P-loop containing nucleotide triphosphate hydrolases"/>
    <property type="match status" value="2"/>
</dbReference>
<dbReference type="InterPro" id="IPR027417">
    <property type="entry name" value="P-loop_NTPase"/>
</dbReference>
<name>A0A963Z582_9PROT</name>
<dbReference type="PROSITE" id="PS00211">
    <property type="entry name" value="ABC_TRANSPORTER_1"/>
    <property type="match status" value="1"/>
</dbReference>
<evidence type="ECO:0000259" key="6">
    <source>
        <dbReference type="PROSITE" id="PS50893"/>
    </source>
</evidence>